<keyword evidence="8 11" id="KW-1133">Transmembrane helix</keyword>
<dbReference type="GeneTree" id="ENSGT01150000286980"/>
<dbReference type="GO" id="GO:0007267">
    <property type="term" value="P:cell-cell signaling"/>
    <property type="evidence" value="ECO:0007669"/>
    <property type="project" value="TreeGrafter"/>
</dbReference>
<keyword evidence="6 10" id="KW-0303">Gap junction</keyword>
<comment type="subcellular location">
    <subcellularLocation>
        <location evidence="2">Cell junction</location>
        <location evidence="2">Gap junction</location>
    </subcellularLocation>
    <subcellularLocation>
        <location evidence="3 10">Cell membrane</location>
        <topology evidence="3 10">Multi-pass membrane protein</topology>
    </subcellularLocation>
</comment>
<evidence type="ECO:0000259" key="13">
    <source>
        <dbReference type="SMART" id="SM01089"/>
    </source>
</evidence>
<keyword evidence="4" id="KW-1003">Cell membrane</keyword>
<gene>
    <name evidence="14" type="primary">LOC113454052</name>
</gene>
<dbReference type="GO" id="GO:0005243">
    <property type="term" value="F:gap junction channel activity"/>
    <property type="evidence" value="ECO:0007669"/>
    <property type="project" value="TreeGrafter"/>
</dbReference>
<dbReference type="InterPro" id="IPR017990">
    <property type="entry name" value="Connexin_CS"/>
</dbReference>
<reference evidence="14" key="1">
    <citation type="submission" date="2025-08" db="UniProtKB">
        <authorList>
            <consortium name="Ensembl"/>
        </authorList>
    </citation>
    <scope>IDENTIFICATION</scope>
</reference>
<comment type="function">
    <text evidence="1 10">One gap junction consists of a cluster of closely packed pairs of transmembrane channels, the connexons, through which materials of low MW diffuse from one cell to a neighboring cell.</text>
</comment>
<dbReference type="Proteomes" id="UP000472273">
    <property type="component" value="Unplaced"/>
</dbReference>
<comment type="similarity">
    <text evidence="10">Belongs to the connexin family.</text>
</comment>
<comment type="subunit">
    <text evidence="10">A connexon is composed of a hexamer of connexins.</text>
</comment>
<keyword evidence="7" id="KW-0965">Cell junction</keyword>
<dbReference type="PANTHER" id="PTHR11984:SF107">
    <property type="entry name" value="GAP JUNCTION PROTEIN"/>
    <property type="match status" value="1"/>
</dbReference>
<sequence length="310" mass="35008">MEGIPLTLHSVALPQWDVLQLPSFLAQPSQGQGRGILLTVVVIFRILIVAIVGETVYEDEQTMFMCNTLQPGCNQACYDKAFPISHIRYWVFQIILVCTPSLCFITYSVHQSAKQRDQRYSFLYPLLEKEALCEGKKVKNVNGILVPNPDGSSKEPDCLEVKEIPSTPLRPPKSAKVKRQEGISRFYIIQVVFRNALEIGFLAGQYFLYGFNVPAIFECDRYPCVKEVECYVSRPTEKTVFLVFMFAVSGICVLLNLAELNHLGWRKIKTAIRGVQARRKSICEVRKKDLSSLAQVPTLGRTQSSESAYV</sequence>
<evidence type="ECO:0000256" key="9">
    <source>
        <dbReference type="ARBA" id="ARBA00023136"/>
    </source>
</evidence>
<keyword evidence="9 11" id="KW-0472">Membrane</keyword>
<protein>
    <recommendedName>
        <fullName evidence="10">Gap junction protein</fullName>
    </recommendedName>
</protein>
<evidence type="ECO:0000256" key="3">
    <source>
        <dbReference type="ARBA" id="ARBA00004651"/>
    </source>
</evidence>
<keyword evidence="15" id="KW-1185">Reference proteome</keyword>
<evidence type="ECO:0000256" key="1">
    <source>
        <dbReference type="ARBA" id="ARBA00003922"/>
    </source>
</evidence>
<evidence type="ECO:0000256" key="2">
    <source>
        <dbReference type="ARBA" id="ARBA00004610"/>
    </source>
</evidence>
<feature type="domain" description="Connexin cysteine-rich" evidence="13">
    <location>
        <begin position="197"/>
        <end position="263"/>
    </location>
</feature>
<dbReference type="PRINTS" id="PR00206">
    <property type="entry name" value="CONNEXIN"/>
</dbReference>
<reference evidence="14" key="2">
    <citation type="submission" date="2025-09" db="UniProtKB">
        <authorList>
            <consortium name="Ensembl"/>
        </authorList>
    </citation>
    <scope>IDENTIFICATION</scope>
</reference>
<dbReference type="AlphaFoldDB" id="A0A670ZCA3"/>
<dbReference type="PANTHER" id="PTHR11984">
    <property type="entry name" value="CONNEXIN"/>
    <property type="match status" value="1"/>
</dbReference>
<dbReference type="InterPro" id="IPR019570">
    <property type="entry name" value="Connexin_CCC"/>
</dbReference>
<evidence type="ECO:0000256" key="6">
    <source>
        <dbReference type="ARBA" id="ARBA00022868"/>
    </source>
</evidence>
<dbReference type="OMA" id="FLYPMME"/>
<feature type="transmembrane region" description="Helical" evidence="11">
    <location>
        <begin position="239"/>
        <end position="258"/>
    </location>
</feature>
<dbReference type="PROSITE" id="PS00407">
    <property type="entry name" value="CONNEXINS_1"/>
    <property type="match status" value="1"/>
</dbReference>
<keyword evidence="5 10" id="KW-0812">Transmembrane</keyword>
<evidence type="ECO:0000313" key="14">
    <source>
        <dbReference type="Ensembl" id="ENSPTXP00000018706.1"/>
    </source>
</evidence>
<accession>A0A670ZCA3</accession>
<dbReference type="Ensembl" id="ENSPTXT00000019268.1">
    <property type="protein sequence ID" value="ENSPTXP00000018706.1"/>
    <property type="gene ID" value="ENSPTXG00000012893.1"/>
</dbReference>
<dbReference type="SMART" id="SM01089">
    <property type="entry name" value="Connexin_CCC"/>
    <property type="match status" value="1"/>
</dbReference>
<evidence type="ECO:0000256" key="4">
    <source>
        <dbReference type="ARBA" id="ARBA00022475"/>
    </source>
</evidence>
<dbReference type="Pfam" id="PF00029">
    <property type="entry name" value="Connexin"/>
    <property type="match status" value="1"/>
</dbReference>
<dbReference type="Gene3D" id="1.20.1440.80">
    <property type="entry name" value="Gap junction channel protein cysteine-rich domain"/>
    <property type="match status" value="1"/>
</dbReference>
<evidence type="ECO:0000256" key="7">
    <source>
        <dbReference type="ARBA" id="ARBA00022949"/>
    </source>
</evidence>
<proteinExistence type="inferred from homology"/>
<dbReference type="InterPro" id="IPR013092">
    <property type="entry name" value="Connexin_N"/>
</dbReference>
<organism evidence="14 15">
    <name type="scientific">Pseudonaja textilis</name>
    <name type="common">Eastern brown snake</name>
    <dbReference type="NCBI Taxonomy" id="8673"/>
    <lineage>
        <taxon>Eukaryota</taxon>
        <taxon>Metazoa</taxon>
        <taxon>Chordata</taxon>
        <taxon>Craniata</taxon>
        <taxon>Vertebrata</taxon>
        <taxon>Euteleostomi</taxon>
        <taxon>Lepidosauria</taxon>
        <taxon>Squamata</taxon>
        <taxon>Bifurcata</taxon>
        <taxon>Unidentata</taxon>
        <taxon>Episquamata</taxon>
        <taxon>Toxicofera</taxon>
        <taxon>Serpentes</taxon>
        <taxon>Colubroidea</taxon>
        <taxon>Elapidae</taxon>
        <taxon>Hydrophiinae</taxon>
        <taxon>Pseudonaja</taxon>
    </lineage>
</organism>
<feature type="transmembrane region" description="Helical" evidence="11">
    <location>
        <begin position="89"/>
        <end position="109"/>
    </location>
</feature>
<evidence type="ECO:0000256" key="5">
    <source>
        <dbReference type="ARBA" id="ARBA00022692"/>
    </source>
</evidence>
<evidence type="ECO:0000259" key="12">
    <source>
        <dbReference type="SMART" id="SM00037"/>
    </source>
</evidence>
<dbReference type="InterPro" id="IPR000500">
    <property type="entry name" value="Connexin"/>
</dbReference>
<evidence type="ECO:0000313" key="15">
    <source>
        <dbReference type="Proteomes" id="UP000472273"/>
    </source>
</evidence>
<feature type="transmembrane region" description="Helical" evidence="11">
    <location>
        <begin position="35"/>
        <end position="53"/>
    </location>
</feature>
<evidence type="ECO:0000256" key="10">
    <source>
        <dbReference type="RuleBase" id="RU000630"/>
    </source>
</evidence>
<feature type="domain" description="Connexin N-terminal" evidence="12">
    <location>
        <begin position="55"/>
        <end position="88"/>
    </location>
</feature>
<evidence type="ECO:0000256" key="8">
    <source>
        <dbReference type="ARBA" id="ARBA00022989"/>
    </source>
</evidence>
<dbReference type="PROSITE" id="PS00408">
    <property type="entry name" value="CONNEXINS_2"/>
    <property type="match status" value="1"/>
</dbReference>
<dbReference type="SMART" id="SM00037">
    <property type="entry name" value="CNX"/>
    <property type="match status" value="1"/>
</dbReference>
<feature type="transmembrane region" description="Helical" evidence="11">
    <location>
        <begin position="186"/>
        <end position="208"/>
    </location>
</feature>
<dbReference type="FunFam" id="1.20.1440.80:FF:000003">
    <property type="entry name" value="Gap junction protein"/>
    <property type="match status" value="1"/>
</dbReference>
<name>A0A670ZCA3_PSETE</name>
<evidence type="ECO:0000256" key="11">
    <source>
        <dbReference type="SAM" id="Phobius"/>
    </source>
</evidence>
<dbReference type="InterPro" id="IPR038359">
    <property type="entry name" value="Connexin_N_sf"/>
</dbReference>
<dbReference type="GO" id="GO:0005922">
    <property type="term" value="C:connexin complex"/>
    <property type="evidence" value="ECO:0007669"/>
    <property type="project" value="InterPro"/>
</dbReference>